<evidence type="ECO:0000313" key="1">
    <source>
        <dbReference type="EMBL" id="CAY80082.1"/>
    </source>
</evidence>
<accession>C8Z9L6</accession>
<dbReference type="HOGENOM" id="CLU_3417331_0_0_1"/>
<dbReference type="EMBL" id="FN393071">
    <property type="protein sequence ID" value="CAY80082.1"/>
    <property type="molecule type" value="Genomic_DNA"/>
</dbReference>
<proteinExistence type="predicted"/>
<dbReference type="AlphaFoldDB" id="C8Z9L6"/>
<sequence>MYFHSFLDTFSKYLGSTSCPLLRLSR</sequence>
<reference evidence="1" key="1">
    <citation type="journal article" date="2009" name="Proc. Natl. Acad. Sci. U.S.A.">
        <title>Eukaryote-to-eukaryote gene transfer events revealed by the genome sequence of the wine yeast Saccharomyces cerevisiae EC1118.</title>
        <authorList>
            <person name="Novo M."/>
            <person name="Bigey F."/>
            <person name="Beyne E."/>
            <person name="Galeote V."/>
            <person name="Gavory F."/>
            <person name="Mallet S."/>
            <person name="Cambot B."/>
            <person name="Legras J.L."/>
            <person name="Wincker P."/>
            <person name="Casaregola S."/>
            <person name="Dequin S."/>
        </authorList>
    </citation>
    <scope>NUCLEOTIDE SEQUENCE [LARGE SCALE GENOMIC DNA]</scope>
    <source>
        <strain evidence="1">Lalvin EC1118</strain>
        <strain>Lalvin EC1118 / Prise de mousse</strain>
    </source>
</reference>
<protein>
    <submittedName>
        <fullName evidence="1">EC1118_1H13_0331p</fullName>
    </submittedName>
</protein>
<name>C8Z9L6_YEAS8</name>
<organism evidence="1">
    <name type="scientific">Saccharomyces cerevisiae (strain Lalvin EC1118 / Prise de mousse)</name>
    <name type="common">Baker's yeast</name>
    <dbReference type="NCBI Taxonomy" id="643680"/>
    <lineage>
        <taxon>Eukaryota</taxon>
        <taxon>Fungi</taxon>
        <taxon>Dikarya</taxon>
        <taxon>Ascomycota</taxon>
        <taxon>Saccharomycotina</taxon>
        <taxon>Saccharomycetes</taxon>
        <taxon>Saccharomycetales</taxon>
        <taxon>Saccharomycetaceae</taxon>
        <taxon>Saccharomyces</taxon>
    </lineage>
</organism>
<gene>
    <name evidence="1" type="ORF">EC1118_1H13_0331g</name>
</gene>